<feature type="domain" description="RanBP2-type" evidence="5">
    <location>
        <begin position="114"/>
        <end position="143"/>
    </location>
</feature>
<evidence type="ECO:0000313" key="6">
    <source>
        <dbReference type="EMBL" id="KAF2184067.1"/>
    </source>
</evidence>
<evidence type="ECO:0000256" key="3">
    <source>
        <dbReference type="ARBA" id="ARBA00022833"/>
    </source>
</evidence>
<protein>
    <recommendedName>
        <fullName evidence="5">RanBP2-type domain-containing protein</fullName>
    </recommendedName>
</protein>
<dbReference type="PROSITE" id="PS50199">
    <property type="entry name" value="ZF_RANBP2_2"/>
    <property type="match status" value="1"/>
</dbReference>
<keyword evidence="7" id="KW-1185">Reference proteome</keyword>
<dbReference type="InterPro" id="IPR001876">
    <property type="entry name" value="Znf_RanBP2"/>
</dbReference>
<evidence type="ECO:0000256" key="4">
    <source>
        <dbReference type="PROSITE-ProRule" id="PRU00322"/>
    </source>
</evidence>
<dbReference type="PROSITE" id="PS01358">
    <property type="entry name" value="ZF_RANBP2_1"/>
    <property type="match status" value="1"/>
</dbReference>
<dbReference type="OrthoDB" id="3794090at2759"/>
<reference evidence="6" key="1">
    <citation type="journal article" date="2020" name="Stud. Mycol.">
        <title>101 Dothideomycetes genomes: a test case for predicting lifestyles and emergence of pathogens.</title>
        <authorList>
            <person name="Haridas S."/>
            <person name="Albert R."/>
            <person name="Binder M."/>
            <person name="Bloem J."/>
            <person name="Labutti K."/>
            <person name="Salamov A."/>
            <person name="Andreopoulos B."/>
            <person name="Baker S."/>
            <person name="Barry K."/>
            <person name="Bills G."/>
            <person name="Bluhm B."/>
            <person name="Cannon C."/>
            <person name="Castanera R."/>
            <person name="Culley D."/>
            <person name="Daum C."/>
            <person name="Ezra D."/>
            <person name="Gonzalez J."/>
            <person name="Henrissat B."/>
            <person name="Kuo A."/>
            <person name="Liang C."/>
            <person name="Lipzen A."/>
            <person name="Lutzoni F."/>
            <person name="Magnuson J."/>
            <person name="Mondo S."/>
            <person name="Nolan M."/>
            <person name="Ohm R."/>
            <person name="Pangilinan J."/>
            <person name="Park H.-J."/>
            <person name="Ramirez L."/>
            <person name="Alfaro M."/>
            <person name="Sun H."/>
            <person name="Tritt A."/>
            <person name="Yoshinaga Y."/>
            <person name="Zwiers L.-H."/>
            <person name="Turgeon B."/>
            <person name="Goodwin S."/>
            <person name="Spatafora J."/>
            <person name="Crous P."/>
            <person name="Grigoriev I."/>
        </authorList>
    </citation>
    <scope>NUCLEOTIDE SEQUENCE</scope>
    <source>
        <strain evidence="6">CBS 207.26</strain>
    </source>
</reference>
<evidence type="ECO:0000256" key="2">
    <source>
        <dbReference type="ARBA" id="ARBA00022771"/>
    </source>
</evidence>
<dbReference type="Proteomes" id="UP000800200">
    <property type="component" value="Unassembled WGS sequence"/>
</dbReference>
<dbReference type="GO" id="GO:0008270">
    <property type="term" value="F:zinc ion binding"/>
    <property type="evidence" value="ECO:0007669"/>
    <property type="project" value="UniProtKB-KW"/>
</dbReference>
<organism evidence="6 7">
    <name type="scientific">Zopfia rhizophila CBS 207.26</name>
    <dbReference type="NCBI Taxonomy" id="1314779"/>
    <lineage>
        <taxon>Eukaryota</taxon>
        <taxon>Fungi</taxon>
        <taxon>Dikarya</taxon>
        <taxon>Ascomycota</taxon>
        <taxon>Pezizomycotina</taxon>
        <taxon>Dothideomycetes</taxon>
        <taxon>Dothideomycetes incertae sedis</taxon>
        <taxon>Zopfiaceae</taxon>
        <taxon>Zopfia</taxon>
    </lineage>
</organism>
<accession>A0A6A6DWK5</accession>
<dbReference type="AlphaFoldDB" id="A0A6A6DWK5"/>
<keyword evidence="3" id="KW-0862">Zinc</keyword>
<evidence type="ECO:0000259" key="5">
    <source>
        <dbReference type="PROSITE" id="PS50199"/>
    </source>
</evidence>
<name>A0A6A6DWK5_9PEZI</name>
<keyword evidence="1" id="KW-0479">Metal-binding</keyword>
<gene>
    <name evidence="6" type="ORF">K469DRAFT_709966</name>
</gene>
<sequence>MNGLNGGTVPNDMWQCCGCGGGNLIALADEQCPVCGHTRDISCKGPGSQMSFAAPSFNCNHGPPRLYCNTSMVLEPSVIPACPLRPQQNDYNYTGHYETHRGEGISIPGACSGDYGDMWQCSNCGADNNDWLDFCPLCGTAKP</sequence>
<evidence type="ECO:0000256" key="1">
    <source>
        <dbReference type="ARBA" id="ARBA00022723"/>
    </source>
</evidence>
<evidence type="ECO:0000313" key="7">
    <source>
        <dbReference type="Proteomes" id="UP000800200"/>
    </source>
</evidence>
<proteinExistence type="predicted"/>
<keyword evidence="2 4" id="KW-0863">Zinc-finger</keyword>
<dbReference type="EMBL" id="ML994639">
    <property type="protein sequence ID" value="KAF2184067.1"/>
    <property type="molecule type" value="Genomic_DNA"/>
</dbReference>